<feature type="region of interest" description="Disordered" evidence="1">
    <location>
        <begin position="106"/>
        <end position="133"/>
    </location>
</feature>
<accession>A0A9K3ILL7</accession>
<feature type="region of interest" description="Disordered" evidence="1">
    <location>
        <begin position="1"/>
        <end position="43"/>
    </location>
</feature>
<name>A0A9K3ILL7_HELAN</name>
<keyword evidence="3" id="KW-1185">Reference proteome</keyword>
<dbReference type="Proteomes" id="UP000215914">
    <property type="component" value="Unassembled WGS sequence"/>
</dbReference>
<sequence length="133" mass="13870">MVRPPRGSSITYRKGTTGSYSRVGTTGSSSNVGEGDPMADLAGTLQNLSPNILDNVDGTTLQDLSRDILDDGDNDDDAGDDGDVGDDGYDGDDVLVAAMTVKTLRGGDDFEGGGDGDGRQFIQSNRKKYVSSL</sequence>
<feature type="compositionally biased region" description="Acidic residues" evidence="1">
    <location>
        <begin position="70"/>
        <end position="91"/>
    </location>
</feature>
<organism evidence="2 3">
    <name type="scientific">Helianthus annuus</name>
    <name type="common">Common sunflower</name>
    <dbReference type="NCBI Taxonomy" id="4232"/>
    <lineage>
        <taxon>Eukaryota</taxon>
        <taxon>Viridiplantae</taxon>
        <taxon>Streptophyta</taxon>
        <taxon>Embryophyta</taxon>
        <taxon>Tracheophyta</taxon>
        <taxon>Spermatophyta</taxon>
        <taxon>Magnoliopsida</taxon>
        <taxon>eudicotyledons</taxon>
        <taxon>Gunneridae</taxon>
        <taxon>Pentapetalae</taxon>
        <taxon>asterids</taxon>
        <taxon>campanulids</taxon>
        <taxon>Asterales</taxon>
        <taxon>Asteraceae</taxon>
        <taxon>Asteroideae</taxon>
        <taxon>Heliantheae alliance</taxon>
        <taxon>Heliantheae</taxon>
        <taxon>Helianthus</taxon>
    </lineage>
</organism>
<feature type="compositionally biased region" description="Polar residues" evidence="1">
    <location>
        <begin position="8"/>
        <end position="32"/>
    </location>
</feature>
<dbReference type="EMBL" id="MNCJ02000322">
    <property type="protein sequence ID" value="KAF5799053.1"/>
    <property type="molecule type" value="Genomic_DNA"/>
</dbReference>
<dbReference type="Gramene" id="mRNA:HanXRQr2_Chr07g0300141">
    <property type="protein sequence ID" value="mRNA:HanXRQr2_Chr07g0300141"/>
    <property type="gene ID" value="HanXRQr2_Chr07g0300141"/>
</dbReference>
<protein>
    <submittedName>
        <fullName evidence="2">Uncharacterized protein</fullName>
    </submittedName>
</protein>
<evidence type="ECO:0000313" key="3">
    <source>
        <dbReference type="Proteomes" id="UP000215914"/>
    </source>
</evidence>
<evidence type="ECO:0000313" key="2">
    <source>
        <dbReference type="EMBL" id="KAF5799053.1"/>
    </source>
</evidence>
<reference evidence="2" key="1">
    <citation type="journal article" date="2017" name="Nature">
        <title>The sunflower genome provides insights into oil metabolism, flowering and Asterid evolution.</title>
        <authorList>
            <person name="Badouin H."/>
            <person name="Gouzy J."/>
            <person name="Grassa C.J."/>
            <person name="Murat F."/>
            <person name="Staton S.E."/>
            <person name="Cottret L."/>
            <person name="Lelandais-Briere C."/>
            <person name="Owens G.L."/>
            <person name="Carrere S."/>
            <person name="Mayjonade B."/>
            <person name="Legrand L."/>
            <person name="Gill N."/>
            <person name="Kane N.C."/>
            <person name="Bowers J.E."/>
            <person name="Hubner S."/>
            <person name="Bellec A."/>
            <person name="Berard A."/>
            <person name="Berges H."/>
            <person name="Blanchet N."/>
            <person name="Boniface M.C."/>
            <person name="Brunel D."/>
            <person name="Catrice O."/>
            <person name="Chaidir N."/>
            <person name="Claudel C."/>
            <person name="Donnadieu C."/>
            <person name="Faraut T."/>
            <person name="Fievet G."/>
            <person name="Helmstetter N."/>
            <person name="King M."/>
            <person name="Knapp S.J."/>
            <person name="Lai Z."/>
            <person name="Le Paslier M.C."/>
            <person name="Lippi Y."/>
            <person name="Lorenzon L."/>
            <person name="Mandel J.R."/>
            <person name="Marage G."/>
            <person name="Marchand G."/>
            <person name="Marquand E."/>
            <person name="Bret-Mestries E."/>
            <person name="Morien E."/>
            <person name="Nambeesan S."/>
            <person name="Nguyen T."/>
            <person name="Pegot-Espagnet P."/>
            <person name="Pouilly N."/>
            <person name="Raftis F."/>
            <person name="Sallet E."/>
            <person name="Schiex T."/>
            <person name="Thomas J."/>
            <person name="Vandecasteele C."/>
            <person name="Vares D."/>
            <person name="Vear F."/>
            <person name="Vautrin S."/>
            <person name="Crespi M."/>
            <person name="Mangin B."/>
            <person name="Burke J.M."/>
            <person name="Salse J."/>
            <person name="Munos S."/>
            <person name="Vincourt P."/>
            <person name="Rieseberg L.H."/>
            <person name="Langlade N.B."/>
        </authorList>
    </citation>
    <scope>NUCLEOTIDE SEQUENCE</scope>
    <source>
        <tissue evidence="2">Leaves</tissue>
    </source>
</reference>
<reference evidence="2" key="2">
    <citation type="submission" date="2020-06" db="EMBL/GenBank/DDBJ databases">
        <title>Helianthus annuus Genome sequencing and assembly Release 2.</title>
        <authorList>
            <person name="Gouzy J."/>
            <person name="Langlade N."/>
            <person name="Munos S."/>
        </authorList>
    </citation>
    <scope>NUCLEOTIDE SEQUENCE</scope>
    <source>
        <tissue evidence="2">Leaves</tissue>
    </source>
</reference>
<feature type="region of interest" description="Disordered" evidence="1">
    <location>
        <begin position="65"/>
        <end position="91"/>
    </location>
</feature>
<comment type="caution">
    <text evidence="2">The sequence shown here is derived from an EMBL/GenBank/DDBJ whole genome shotgun (WGS) entry which is preliminary data.</text>
</comment>
<proteinExistence type="predicted"/>
<dbReference type="AlphaFoldDB" id="A0A9K3ILL7"/>
<gene>
    <name evidence="2" type="ORF">HanXRQr2_Chr07g0300141</name>
</gene>
<evidence type="ECO:0000256" key="1">
    <source>
        <dbReference type="SAM" id="MobiDB-lite"/>
    </source>
</evidence>